<keyword evidence="14" id="KW-1185">Reference proteome</keyword>
<dbReference type="EMBL" id="MPUH01000033">
    <property type="protein sequence ID" value="OMJ93993.1"/>
    <property type="molecule type" value="Genomic_DNA"/>
</dbReference>
<evidence type="ECO:0000256" key="5">
    <source>
        <dbReference type="ARBA" id="ARBA00022777"/>
    </source>
</evidence>
<dbReference type="PROSITE" id="PS50011">
    <property type="entry name" value="PROTEIN_KINASE_DOM"/>
    <property type="match status" value="1"/>
</dbReference>
<feature type="domain" description="Protein kinase" evidence="12">
    <location>
        <begin position="195"/>
        <end position="441"/>
    </location>
</feature>
<organism evidence="13 14">
    <name type="scientific">Stentor coeruleus</name>
    <dbReference type="NCBI Taxonomy" id="5963"/>
    <lineage>
        <taxon>Eukaryota</taxon>
        <taxon>Sar</taxon>
        <taxon>Alveolata</taxon>
        <taxon>Ciliophora</taxon>
        <taxon>Postciliodesmatophora</taxon>
        <taxon>Heterotrichea</taxon>
        <taxon>Heterotrichida</taxon>
        <taxon>Stentoridae</taxon>
        <taxon>Stentor</taxon>
    </lineage>
</organism>
<evidence type="ECO:0000256" key="8">
    <source>
        <dbReference type="ARBA" id="ARBA00037982"/>
    </source>
</evidence>
<dbReference type="GO" id="GO:0005524">
    <property type="term" value="F:ATP binding"/>
    <property type="evidence" value="ECO:0007669"/>
    <property type="project" value="UniProtKB-KW"/>
</dbReference>
<dbReference type="GO" id="GO:0004694">
    <property type="term" value="F:eukaryotic translation initiation factor 2alpha kinase activity"/>
    <property type="evidence" value="ECO:0007669"/>
    <property type="project" value="TreeGrafter"/>
</dbReference>
<dbReference type="GO" id="GO:0017148">
    <property type="term" value="P:negative regulation of translation"/>
    <property type="evidence" value="ECO:0007669"/>
    <property type="project" value="UniProtKB-KW"/>
</dbReference>
<name>A0A1R2CYD6_9CILI</name>
<dbReference type="Proteomes" id="UP000187209">
    <property type="component" value="Unassembled WGS sequence"/>
</dbReference>
<evidence type="ECO:0000256" key="3">
    <source>
        <dbReference type="ARBA" id="ARBA00022679"/>
    </source>
</evidence>
<evidence type="ECO:0000256" key="11">
    <source>
        <dbReference type="SAM" id="Phobius"/>
    </source>
</evidence>
<dbReference type="Pfam" id="PF00069">
    <property type="entry name" value="Pkinase"/>
    <property type="match status" value="1"/>
</dbReference>
<evidence type="ECO:0000256" key="2">
    <source>
        <dbReference type="ARBA" id="ARBA00022527"/>
    </source>
</evidence>
<dbReference type="SMART" id="SM00220">
    <property type="entry name" value="S_TKc"/>
    <property type="match status" value="1"/>
</dbReference>
<evidence type="ECO:0000256" key="6">
    <source>
        <dbReference type="ARBA" id="ARBA00022840"/>
    </source>
</evidence>
<protein>
    <recommendedName>
        <fullName evidence="1">non-specific serine/threonine protein kinase</fullName>
        <ecNumber evidence="1">2.7.11.1</ecNumber>
    </recommendedName>
</protein>
<keyword evidence="11" id="KW-0812">Transmembrane</keyword>
<gene>
    <name evidence="13" type="ORF">SteCoe_2907</name>
</gene>
<dbReference type="Gene3D" id="1.10.510.10">
    <property type="entry name" value="Transferase(Phosphotransferase) domain 1"/>
    <property type="match status" value="1"/>
</dbReference>
<dbReference type="GO" id="GO:0005737">
    <property type="term" value="C:cytoplasm"/>
    <property type="evidence" value="ECO:0007669"/>
    <property type="project" value="TreeGrafter"/>
</dbReference>
<dbReference type="SUPFAM" id="SSF56112">
    <property type="entry name" value="Protein kinase-like (PK-like)"/>
    <property type="match status" value="1"/>
</dbReference>
<dbReference type="InterPro" id="IPR050339">
    <property type="entry name" value="CC_SR_Kinase"/>
</dbReference>
<evidence type="ECO:0000259" key="12">
    <source>
        <dbReference type="PROSITE" id="PS50011"/>
    </source>
</evidence>
<proteinExistence type="inferred from homology"/>
<dbReference type="OrthoDB" id="1405469at2759"/>
<evidence type="ECO:0000256" key="7">
    <source>
        <dbReference type="ARBA" id="ARBA00023193"/>
    </source>
</evidence>
<keyword evidence="5" id="KW-0418">Kinase</keyword>
<accession>A0A1R2CYD6</accession>
<comment type="catalytic activity">
    <reaction evidence="10">
        <text>L-seryl-[protein] + ATP = O-phospho-L-seryl-[protein] + ADP + H(+)</text>
        <dbReference type="Rhea" id="RHEA:17989"/>
        <dbReference type="Rhea" id="RHEA-COMP:9863"/>
        <dbReference type="Rhea" id="RHEA-COMP:11604"/>
        <dbReference type="ChEBI" id="CHEBI:15378"/>
        <dbReference type="ChEBI" id="CHEBI:29999"/>
        <dbReference type="ChEBI" id="CHEBI:30616"/>
        <dbReference type="ChEBI" id="CHEBI:83421"/>
        <dbReference type="ChEBI" id="CHEBI:456216"/>
        <dbReference type="EC" id="2.7.11.1"/>
    </reaction>
    <physiologicalReaction direction="left-to-right" evidence="10">
        <dbReference type="Rhea" id="RHEA:17990"/>
    </physiologicalReaction>
</comment>
<keyword evidence="11" id="KW-1133">Transmembrane helix</keyword>
<keyword evidence="11" id="KW-0472">Membrane</keyword>
<evidence type="ECO:0000256" key="1">
    <source>
        <dbReference type="ARBA" id="ARBA00012513"/>
    </source>
</evidence>
<dbReference type="AlphaFoldDB" id="A0A1R2CYD6"/>
<evidence type="ECO:0000313" key="13">
    <source>
        <dbReference type="EMBL" id="OMJ93993.1"/>
    </source>
</evidence>
<dbReference type="InterPro" id="IPR008271">
    <property type="entry name" value="Ser/Thr_kinase_AS"/>
</dbReference>
<dbReference type="EC" id="2.7.11.1" evidence="1"/>
<feature type="transmembrane region" description="Helical" evidence="11">
    <location>
        <begin position="107"/>
        <end position="126"/>
    </location>
</feature>
<dbReference type="InterPro" id="IPR000719">
    <property type="entry name" value="Prot_kinase_dom"/>
</dbReference>
<reference evidence="13 14" key="1">
    <citation type="submission" date="2016-11" db="EMBL/GenBank/DDBJ databases">
        <title>The macronuclear genome of Stentor coeruleus: a giant cell with tiny introns.</title>
        <authorList>
            <person name="Slabodnick M."/>
            <person name="Ruby J.G."/>
            <person name="Reiff S.B."/>
            <person name="Swart E.C."/>
            <person name="Gosai S."/>
            <person name="Prabakaran S."/>
            <person name="Witkowska E."/>
            <person name="Larue G.E."/>
            <person name="Fisher S."/>
            <person name="Freeman R.M."/>
            <person name="Gunawardena J."/>
            <person name="Chu W."/>
            <person name="Stover N.A."/>
            <person name="Gregory B.D."/>
            <person name="Nowacki M."/>
            <person name="Derisi J."/>
            <person name="Roy S.W."/>
            <person name="Marshall W.F."/>
            <person name="Sood P."/>
        </authorList>
    </citation>
    <scope>NUCLEOTIDE SEQUENCE [LARGE SCALE GENOMIC DNA]</scope>
    <source>
        <strain evidence="13">WM001</strain>
    </source>
</reference>
<keyword evidence="2" id="KW-0723">Serine/threonine-protein kinase</keyword>
<evidence type="ECO:0000256" key="4">
    <source>
        <dbReference type="ARBA" id="ARBA00022741"/>
    </source>
</evidence>
<keyword evidence="3" id="KW-0808">Transferase</keyword>
<keyword evidence="7" id="KW-0652">Protein synthesis inhibitor</keyword>
<evidence type="ECO:0000256" key="9">
    <source>
        <dbReference type="ARBA" id="ARBA00048659"/>
    </source>
</evidence>
<keyword evidence="4" id="KW-0547">Nucleotide-binding</keyword>
<dbReference type="InterPro" id="IPR011009">
    <property type="entry name" value="Kinase-like_dom_sf"/>
</dbReference>
<keyword evidence="6" id="KW-0067">ATP-binding</keyword>
<comment type="similarity">
    <text evidence="8">Belongs to the protein kinase superfamily. Ser/Thr protein kinase family. GCN2 subfamily.</text>
</comment>
<evidence type="ECO:0000313" key="14">
    <source>
        <dbReference type="Proteomes" id="UP000187209"/>
    </source>
</evidence>
<comment type="catalytic activity">
    <reaction evidence="9">
        <text>L-threonyl-[protein] + ATP = O-phospho-L-threonyl-[protein] + ADP + H(+)</text>
        <dbReference type="Rhea" id="RHEA:46608"/>
        <dbReference type="Rhea" id="RHEA-COMP:11060"/>
        <dbReference type="Rhea" id="RHEA-COMP:11605"/>
        <dbReference type="ChEBI" id="CHEBI:15378"/>
        <dbReference type="ChEBI" id="CHEBI:30013"/>
        <dbReference type="ChEBI" id="CHEBI:30616"/>
        <dbReference type="ChEBI" id="CHEBI:61977"/>
        <dbReference type="ChEBI" id="CHEBI:456216"/>
        <dbReference type="EC" id="2.7.11.1"/>
    </reaction>
    <physiologicalReaction direction="left-to-right" evidence="9">
        <dbReference type="Rhea" id="RHEA:46609"/>
    </physiologicalReaction>
</comment>
<evidence type="ECO:0000256" key="10">
    <source>
        <dbReference type="ARBA" id="ARBA00048977"/>
    </source>
</evidence>
<dbReference type="PANTHER" id="PTHR11042">
    <property type="entry name" value="EUKARYOTIC TRANSLATION INITIATION FACTOR 2-ALPHA KINASE EIF2-ALPHA KINASE -RELATED"/>
    <property type="match status" value="1"/>
</dbReference>
<dbReference type="PROSITE" id="PS00108">
    <property type="entry name" value="PROTEIN_KINASE_ST"/>
    <property type="match status" value="1"/>
</dbReference>
<dbReference type="GO" id="GO:0005634">
    <property type="term" value="C:nucleus"/>
    <property type="evidence" value="ECO:0007669"/>
    <property type="project" value="TreeGrafter"/>
</dbReference>
<dbReference type="PANTHER" id="PTHR11042:SF160">
    <property type="entry name" value="EUKARYOTIC TRANSLATION INITIATION FACTOR 2-ALPHA KINASE 1"/>
    <property type="match status" value="1"/>
</dbReference>
<sequence>MASECILFISVSFISRLLFPDISHLLSNFLSNFLYQALTQATKITSNANSFNNEFTREFFQDQKIPTQPLSSNNPIEKFKFSHYFWLIPKNNIPYIDHTDFLLSHQALLFLIITAGIIGFIFGKLVSYLTSSSLFSYNIQKETPSPIFEAEEIIEKPIENFGLSYENTCKNNCYEKELEKDIKSMIDNSNFIRNFYEHDLIETKREDEVYTAKHVLDKQTYVIKKITLNMLKNKKLSENEIFKEIYSLKSLDSKYIARYLTSWLEEEEVQIGILYKKKLLLCIQTEVYTYKNLKEWLDLGIQNKKLCYKIFKQLVKGLKSIHESGLCHGDLKSKNVYLNRSKHVKISNFRLGKVGGNCVKDGQKEDILRLAGILIELFVIFRSKEERKNALERFRESLEIPQEIRDDYECVYEVLEGMVKGRNSVDVLNSILECHKFYDAI</sequence>
<comment type="caution">
    <text evidence="13">The sequence shown here is derived from an EMBL/GenBank/DDBJ whole genome shotgun (WGS) entry which is preliminary data.</text>
</comment>
<dbReference type="Gene3D" id="3.30.200.20">
    <property type="entry name" value="Phosphorylase Kinase, domain 1"/>
    <property type="match status" value="1"/>
</dbReference>